<evidence type="ECO:0000256" key="3">
    <source>
        <dbReference type="ARBA" id="ARBA00022832"/>
    </source>
</evidence>
<comment type="catalytic activity">
    <reaction evidence="5">
        <text>a 4-saturated-(3S)-3-hydroxyacyl-CoA = a (3E)-enoyl-CoA + H2O</text>
        <dbReference type="Rhea" id="RHEA:20724"/>
        <dbReference type="ChEBI" id="CHEBI:15377"/>
        <dbReference type="ChEBI" id="CHEBI:58521"/>
        <dbReference type="ChEBI" id="CHEBI:137480"/>
        <dbReference type="EC" id="4.2.1.17"/>
    </reaction>
</comment>
<name>L7KKZ1_9ACTN</name>
<proteinExistence type="inferred from homology"/>
<evidence type="ECO:0000256" key="6">
    <source>
        <dbReference type="RuleBase" id="RU003707"/>
    </source>
</evidence>
<dbReference type="STRING" id="1220583.GOACH_06_01140"/>
<dbReference type="InterPro" id="IPR018376">
    <property type="entry name" value="Enoyl-CoA_hyd/isom_CS"/>
</dbReference>
<evidence type="ECO:0000256" key="1">
    <source>
        <dbReference type="ARBA" id="ARBA00002994"/>
    </source>
</evidence>
<dbReference type="AlphaFoldDB" id="L7KKZ1"/>
<keyword evidence="3" id="KW-0443">Lipid metabolism</keyword>
<evidence type="ECO:0000313" key="7">
    <source>
        <dbReference type="EMBL" id="GAC48617.1"/>
    </source>
</evidence>
<evidence type="ECO:0000256" key="2">
    <source>
        <dbReference type="ARBA" id="ARBA00005254"/>
    </source>
</evidence>
<dbReference type="InterPro" id="IPR001753">
    <property type="entry name" value="Enoyl-CoA_hydra/iso"/>
</dbReference>
<protein>
    <submittedName>
        <fullName evidence="7">Enoyl-CoA hydratase/isomerase family protein</fullName>
    </submittedName>
</protein>
<dbReference type="EMBL" id="BANR01000006">
    <property type="protein sequence ID" value="GAC48617.1"/>
    <property type="molecule type" value="Genomic_DNA"/>
</dbReference>
<dbReference type="PANTHER" id="PTHR11941:SF75">
    <property type="entry name" value="ENOYL-COA HYDRATASE_ISOMERASE FAMILY PROTEIN"/>
    <property type="match status" value="1"/>
</dbReference>
<keyword evidence="3" id="KW-0276">Fatty acid metabolism</keyword>
<dbReference type="SUPFAM" id="SSF52096">
    <property type="entry name" value="ClpP/crotonase"/>
    <property type="match status" value="1"/>
</dbReference>
<keyword evidence="7" id="KW-0413">Isomerase</keyword>
<dbReference type="Gene3D" id="3.90.226.10">
    <property type="entry name" value="2-enoyl-CoA Hydratase, Chain A, domain 1"/>
    <property type="match status" value="1"/>
</dbReference>
<evidence type="ECO:0000313" key="8">
    <source>
        <dbReference type="Proteomes" id="UP000010988"/>
    </source>
</evidence>
<dbReference type="PANTHER" id="PTHR11941">
    <property type="entry name" value="ENOYL-COA HYDRATASE-RELATED"/>
    <property type="match status" value="1"/>
</dbReference>
<comment type="function">
    <text evidence="1">Could possibly oxidize fatty acids using specific components.</text>
</comment>
<reference evidence="7 8" key="1">
    <citation type="submission" date="2012-12" db="EMBL/GenBank/DDBJ databases">
        <title>Whole genome shotgun sequence of Gordonia aichiensis NBRC 108223.</title>
        <authorList>
            <person name="Isaki-Nakamura S."/>
            <person name="Hosoyama A."/>
            <person name="Tsuchikane K."/>
            <person name="Ando Y."/>
            <person name="Baba S."/>
            <person name="Ohji S."/>
            <person name="Hamada M."/>
            <person name="Tamura T."/>
            <person name="Yamazoe A."/>
            <person name="Yamazaki S."/>
            <person name="Fujita N."/>
        </authorList>
    </citation>
    <scope>NUCLEOTIDE SEQUENCE [LARGE SCALE GENOMIC DNA]</scope>
    <source>
        <strain evidence="7 8">NBRC 108223</strain>
    </source>
</reference>
<dbReference type="Pfam" id="PF00378">
    <property type="entry name" value="ECH_1"/>
    <property type="match status" value="1"/>
</dbReference>
<dbReference type="GO" id="GO:0006635">
    <property type="term" value="P:fatty acid beta-oxidation"/>
    <property type="evidence" value="ECO:0007669"/>
    <property type="project" value="TreeGrafter"/>
</dbReference>
<dbReference type="GO" id="GO:0004300">
    <property type="term" value="F:enoyl-CoA hydratase activity"/>
    <property type="evidence" value="ECO:0007669"/>
    <property type="project" value="UniProtKB-EC"/>
</dbReference>
<gene>
    <name evidence="7" type="ORF">GOACH_06_01140</name>
</gene>
<dbReference type="GO" id="GO:0004165">
    <property type="term" value="F:delta(3)-delta(2)-enoyl-CoA isomerase activity"/>
    <property type="evidence" value="ECO:0007669"/>
    <property type="project" value="TreeGrafter"/>
</dbReference>
<comment type="similarity">
    <text evidence="2 6">Belongs to the enoyl-CoA hydratase/isomerase family.</text>
</comment>
<accession>L7KKZ1</accession>
<comment type="caution">
    <text evidence="7">The sequence shown here is derived from an EMBL/GenBank/DDBJ whole genome shotgun (WGS) entry which is preliminary data.</text>
</comment>
<dbReference type="CDD" id="cd06558">
    <property type="entry name" value="crotonase-like"/>
    <property type="match status" value="1"/>
</dbReference>
<dbReference type="OrthoDB" id="3567227at2"/>
<organism evidence="7 8">
    <name type="scientific">Gordonia aichiensis NBRC 108223</name>
    <dbReference type="NCBI Taxonomy" id="1220583"/>
    <lineage>
        <taxon>Bacteria</taxon>
        <taxon>Bacillati</taxon>
        <taxon>Actinomycetota</taxon>
        <taxon>Actinomycetes</taxon>
        <taxon>Mycobacteriales</taxon>
        <taxon>Gordoniaceae</taxon>
        <taxon>Gordonia</taxon>
    </lineage>
</organism>
<sequence length="242" mass="25541">MPYLSDPAQTDPAQSENSDIAYLYLGSPGVELDGTNPENRFSPAWLDATEKLLDEIAAGPAKGLVITATGKFFTNGLDTDHVAAHASELPAYLDRVHALYAKVLTLPQATVAAVNGHAFGAGAMLALCADYVVMRTERGFWSLPEAALSMPFPRGMAGLLTTRLPDRTATEAMLTSRRYGAEDAVAAGIVDEAVAVDDLLARASAVADERKAVAGPNLSTVKRALRLHLLEDLVAPTPASLL</sequence>
<dbReference type="Proteomes" id="UP000010988">
    <property type="component" value="Unassembled WGS sequence"/>
</dbReference>
<evidence type="ECO:0000256" key="5">
    <source>
        <dbReference type="ARBA" id="ARBA00023717"/>
    </source>
</evidence>
<dbReference type="InterPro" id="IPR029045">
    <property type="entry name" value="ClpP/crotonase-like_dom_sf"/>
</dbReference>
<evidence type="ECO:0000256" key="4">
    <source>
        <dbReference type="ARBA" id="ARBA00023709"/>
    </source>
</evidence>
<keyword evidence="8" id="KW-1185">Reference proteome</keyword>
<dbReference type="RefSeq" id="WP_005174019.1">
    <property type="nucleotide sequence ID" value="NZ_BANR01000006.1"/>
</dbReference>
<dbReference type="PROSITE" id="PS00166">
    <property type="entry name" value="ENOYL_COA_HYDRATASE"/>
    <property type="match status" value="1"/>
</dbReference>
<comment type="catalytic activity">
    <reaction evidence="4">
        <text>a (3S)-3-hydroxyacyl-CoA = a (2E)-enoyl-CoA + H2O</text>
        <dbReference type="Rhea" id="RHEA:16105"/>
        <dbReference type="ChEBI" id="CHEBI:15377"/>
        <dbReference type="ChEBI" id="CHEBI:57318"/>
        <dbReference type="ChEBI" id="CHEBI:58856"/>
        <dbReference type="EC" id="4.2.1.17"/>
    </reaction>
</comment>
<dbReference type="eggNOG" id="COG1024">
    <property type="taxonomic scope" value="Bacteria"/>
</dbReference>